<evidence type="ECO:0000313" key="2">
    <source>
        <dbReference type="Proteomes" id="UP000320776"/>
    </source>
</evidence>
<dbReference type="EMBL" id="CP036259">
    <property type="protein sequence ID" value="QDR81800.1"/>
    <property type="molecule type" value="Genomic_DNA"/>
</dbReference>
<keyword evidence="2" id="KW-1185">Reference proteome</keyword>
<dbReference type="AlphaFoldDB" id="A0A517DWR7"/>
<dbReference type="KEGG" id="sted:SPTER_32140"/>
<organism evidence="1 2">
    <name type="scientific">Sporomusa termitida</name>
    <dbReference type="NCBI Taxonomy" id="2377"/>
    <lineage>
        <taxon>Bacteria</taxon>
        <taxon>Bacillati</taxon>
        <taxon>Bacillota</taxon>
        <taxon>Negativicutes</taxon>
        <taxon>Selenomonadales</taxon>
        <taxon>Sporomusaceae</taxon>
        <taxon>Sporomusa</taxon>
    </lineage>
</organism>
<dbReference type="RefSeq" id="WP_144351255.1">
    <property type="nucleotide sequence ID" value="NZ_CP036259.1"/>
</dbReference>
<sequence length="472" mass="56197">MAYKIDFEGIHNSYNFNDEKRTLRHNTGKKITLFPYNTKFEKNRHKETIENYISVVGEFSRNLNNLAFEDLSLNEQWIDDIISHVNIDSRHKIILKGILKELFFNGDQIDLFHPKIFNYIKKDSAPNTINPNLAKFLFDTLLENYDTSLQKIIYNTYNHEPQNILATLLLKTLPPIPKFQEKEKKKKYKSCIPFISNLFCEDLNFMLNNSHFFLNSFDKLLKFYYFIYVAQLAMKLNRFLATDIAIPEPIYFNLEWESLSKSRTSYNRGWKLLAPNIHNIFSHANCLELLNHNFSNQSYTYAELRNKIYSMSQDEQSAFLDDLKKLKTKYIEHISDVNLEAFNVTQKFEDEIQNEIFELFNIIDYQFNVVRKSPYQRYALWFEEFCKTHFLKPRGSLGNTLNMSEENLIFITRLCIKDKSRLRLKLLFEEYEKRGVYFDRDSQNKIVQLFEKLNLIDKKSDSGDAQYVKAIL</sequence>
<name>A0A517DWR7_9FIRM</name>
<evidence type="ECO:0000313" key="1">
    <source>
        <dbReference type="EMBL" id="QDR81800.1"/>
    </source>
</evidence>
<dbReference type="NCBIfam" id="TIGR03236">
    <property type="entry name" value="dnd_assoc_1"/>
    <property type="match status" value="1"/>
</dbReference>
<dbReference type="REBASE" id="345431">
    <property type="entry name" value="Ste4440DptGP"/>
</dbReference>
<accession>A0A517DWR7</accession>
<gene>
    <name evidence="1" type="ORF">SPTER_32140</name>
</gene>
<protein>
    <submittedName>
        <fullName evidence="1">DNA phosphorothioation-dependent restriction protein DptG</fullName>
    </submittedName>
</protein>
<dbReference type="InterPro" id="IPR017645">
    <property type="entry name" value="Dnd_assoc_1"/>
</dbReference>
<dbReference type="Proteomes" id="UP000320776">
    <property type="component" value="Chromosome"/>
</dbReference>
<dbReference type="OrthoDB" id="2590988at2"/>
<reference evidence="1 2" key="1">
    <citation type="submission" date="2019-02" db="EMBL/GenBank/DDBJ databases">
        <title>Closed genome of Sporomusa termitida DSM 4440.</title>
        <authorList>
            <person name="Poehlein A."/>
            <person name="Daniel R."/>
        </authorList>
    </citation>
    <scope>NUCLEOTIDE SEQUENCE [LARGE SCALE GENOMIC DNA]</scope>
    <source>
        <strain evidence="1 2">DSM 4440</strain>
    </source>
</reference>
<proteinExistence type="predicted"/>